<dbReference type="InterPro" id="IPR004360">
    <property type="entry name" value="Glyas_Fos-R_dOase_dom"/>
</dbReference>
<dbReference type="PANTHER" id="PTHR46142">
    <property type="match status" value="1"/>
</dbReference>
<proteinExistence type="predicted"/>
<dbReference type="OrthoDB" id="16820at2759"/>
<feature type="region of interest" description="Disordered" evidence="1">
    <location>
        <begin position="1"/>
        <end position="23"/>
    </location>
</feature>
<dbReference type="KEGG" id="dzi:111298780"/>
<dbReference type="SUPFAM" id="SSF54593">
    <property type="entry name" value="Glyoxalase/Bleomycin resistance protein/Dihydroxybiphenyl dioxygenase"/>
    <property type="match status" value="1"/>
</dbReference>
<dbReference type="GeneID" id="111298780"/>
<dbReference type="PROSITE" id="PS51819">
    <property type="entry name" value="VOC"/>
    <property type="match status" value="1"/>
</dbReference>
<accession>A0A6P5Z9P9</accession>
<dbReference type="Gene3D" id="3.10.180.10">
    <property type="entry name" value="2,3-Dihydroxybiphenyl 1,2-Dioxygenase, domain 1"/>
    <property type="match status" value="1"/>
</dbReference>
<protein>
    <submittedName>
        <fullName evidence="4">Uncharacterized protein LOC111298780 isoform X1</fullName>
    </submittedName>
</protein>
<gene>
    <name evidence="4" type="primary">LOC111298780</name>
</gene>
<keyword evidence="3" id="KW-1185">Reference proteome</keyword>
<dbReference type="Pfam" id="PF00903">
    <property type="entry name" value="Glyoxalase"/>
    <property type="match status" value="1"/>
</dbReference>
<name>A0A6P5Z9P9_DURZI</name>
<evidence type="ECO:0000256" key="1">
    <source>
        <dbReference type="SAM" id="MobiDB-lite"/>
    </source>
</evidence>
<dbReference type="InterPro" id="IPR037523">
    <property type="entry name" value="VOC_core"/>
</dbReference>
<feature type="compositionally biased region" description="Low complexity" evidence="1">
    <location>
        <begin position="13"/>
        <end position="23"/>
    </location>
</feature>
<dbReference type="PANTHER" id="PTHR46142:SF13">
    <property type="entry name" value="LACTOYLGLUTATHIONE LYASE_GLYOXALASE I FAMILY PROTEIN"/>
    <property type="match status" value="1"/>
</dbReference>
<dbReference type="Proteomes" id="UP000515121">
    <property type="component" value="Unplaced"/>
</dbReference>
<dbReference type="CDD" id="cd07245">
    <property type="entry name" value="VOC_like"/>
    <property type="match status" value="1"/>
</dbReference>
<evidence type="ECO:0000313" key="3">
    <source>
        <dbReference type="Proteomes" id="UP000515121"/>
    </source>
</evidence>
<dbReference type="AlphaFoldDB" id="A0A6P5Z9P9"/>
<evidence type="ECO:0000313" key="4">
    <source>
        <dbReference type="RefSeq" id="XP_022749240.1"/>
    </source>
</evidence>
<feature type="domain" description="VOC" evidence="2">
    <location>
        <begin position="28"/>
        <end position="148"/>
    </location>
</feature>
<dbReference type="InterPro" id="IPR029068">
    <property type="entry name" value="Glyas_Bleomycin-R_OHBP_Dase"/>
</dbReference>
<organism evidence="3 4">
    <name type="scientific">Durio zibethinus</name>
    <name type="common">Durian</name>
    <dbReference type="NCBI Taxonomy" id="66656"/>
    <lineage>
        <taxon>Eukaryota</taxon>
        <taxon>Viridiplantae</taxon>
        <taxon>Streptophyta</taxon>
        <taxon>Embryophyta</taxon>
        <taxon>Tracheophyta</taxon>
        <taxon>Spermatophyta</taxon>
        <taxon>Magnoliopsida</taxon>
        <taxon>eudicotyledons</taxon>
        <taxon>Gunneridae</taxon>
        <taxon>Pentapetalae</taxon>
        <taxon>rosids</taxon>
        <taxon>malvids</taxon>
        <taxon>Malvales</taxon>
        <taxon>Malvaceae</taxon>
        <taxon>Helicteroideae</taxon>
        <taxon>Durio</taxon>
    </lineage>
</organism>
<reference evidence="4" key="1">
    <citation type="submission" date="2025-08" db="UniProtKB">
        <authorList>
            <consortium name="RefSeq"/>
        </authorList>
    </citation>
    <scope>IDENTIFICATION</scope>
    <source>
        <tissue evidence="4">Fruit stalk</tissue>
    </source>
</reference>
<evidence type="ECO:0000259" key="2">
    <source>
        <dbReference type="PROSITE" id="PS51819"/>
    </source>
</evidence>
<dbReference type="RefSeq" id="XP_022749240.1">
    <property type="nucleotide sequence ID" value="XM_022893505.1"/>
</dbReference>
<sequence length="232" mass="26102">MGSVGEIEEMQWLSSPTSTSPTTLPSLSLNHVSFVCKSVSKSVRFYEEVLGFVLIKRPSSFNFEGAWLFNYGIGIHLLESESVPTKKEKINPKDNHISFQCSDMKQVMRKLEEMNIEYVTAVVEEGGVEVDQLFFHDPDGYMVEICNCQNLPVLPLSSCPLKLPNSGRNHAFSSLYGRFCYTFRRIYCCHCLEKLTVNVSETTGKRSREAACSGMAALMMENLVIDLLDISI</sequence>